<feature type="compositionally biased region" description="Low complexity" evidence="1">
    <location>
        <begin position="304"/>
        <end position="317"/>
    </location>
</feature>
<proteinExistence type="predicted"/>
<dbReference type="Proteomes" id="UP000463857">
    <property type="component" value="Chromosome"/>
</dbReference>
<evidence type="ECO:0000313" key="2">
    <source>
        <dbReference type="EMBL" id="QHB99222.1"/>
    </source>
</evidence>
<dbReference type="EMBL" id="CP047156">
    <property type="protein sequence ID" value="QHB99222.1"/>
    <property type="molecule type" value="Genomic_DNA"/>
</dbReference>
<keyword evidence="3" id="KW-1185">Reference proteome</keyword>
<accession>A0A7L4YK11</accession>
<dbReference type="InParanoid" id="A0A7L4YK11"/>
<feature type="region of interest" description="Disordered" evidence="1">
    <location>
        <begin position="303"/>
        <end position="332"/>
    </location>
</feature>
<feature type="region of interest" description="Disordered" evidence="1">
    <location>
        <begin position="202"/>
        <end position="272"/>
    </location>
</feature>
<feature type="compositionally biased region" description="Basic and acidic residues" evidence="1">
    <location>
        <begin position="205"/>
        <end position="236"/>
    </location>
</feature>
<dbReference type="OrthoDB" id="3778994at2"/>
<dbReference type="Gene3D" id="1.10.510.10">
    <property type="entry name" value="Transferase(Phosphotransferase) domain 1"/>
    <property type="match status" value="1"/>
</dbReference>
<sequence>MRDSFAGYYRTGESVRRGVGWELYRGAGVRGEAVWLLRLDGAGEQTQAIRRRADWLREQDWSLTAPHALAPDGADLVTITDASGISPIAERSDWSAAQALRCTASGCAALQAMHEVGLVHGHLDAWLVDAGADGSAAIRGFAELAAVGGPADQREDLRALGRVLRHAFISLELPTAVAGALAGLARGDRSLAEVADLARSALPTDPREIAPDPREVALDPRETDAADGADHRERDLVATLRSGTGTTIASPAPRVSRTRSAGQHPRHAAGSSRDRFARMLLPSAVLALIALVAVVWMNDRADESASTPSSQATSTQADLSESTSGSQPTSDEAQLTDRLYELYAARSAAISQSDRAQLAAIYAPGAAMLAQDEALIGQLASDGAQLDGFQIELVSIEQLESDVTTATAQVTDRIPAFEIIAIGGARTVVAGRESASTELTLVLGDTGWVISSAVRV</sequence>
<dbReference type="KEGG" id="eke:EK0264_02240"/>
<protein>
    <submittedName>
        <fullName evidence="2">Uncharacterized protein</fullName>
    </submittedName>
</protein>
<dbReference type="RefSeq" id="WP_159542488.1">
    <property type="nucleotide sequence ID" value="NZ_CP047156.1"/>
</dbReference>
<gene>
    <name evidence="2" type="ORF">EK0264_02240</name>
</gene>
<evidence type="ECO:0000256" key="1">
    <source>
        <dbReference type="SAM" id="MobiDB-lite"/>
    </source>
</evidence>
<reference evidence="2 3" key="1">
    <citation type="journal article" date="2018" name="Int. J. Syst. Evol. Microbiol.">
        <title>Epidermidibacterium keratini gen. nov., sp. nov., a member of the family Sporichthyaceae, isolated from keratin epidermis.</title>
        <authorList>
            <person name="Lee D.G."/>
            <person name="Trujillo M.E."/>
            <person name="Kang S."/>
            <person name="Nam J.J."/>
            <person name="Kim Y.J."/>
        </authorList>
    </citation>
    <scope>NUCLEOTIDE SEQUENCE [LARGE SCALE GENOMIC DNA]</scope>
    <source>
        <strain evidence="2 3">EPI-7</strain>
    </source>
</reference>
<feature type="compositionally biased region" description="Polar residues" evidence="1">
    <location>
        <begin position="318"/>
        <end position="332"/>
    </location>
</feature>
<dbReference type="AlphaFoldDB" id="A0A7L4YK11"/>
<organism evidence="2 3">
    <name type="scientific">Epidermidibacterium keratini</name>
    <dbReference type="NCBI Taxonomy" id="1891644"/>
    <lineage>
        <taxon>Bacteria</taxon>
        <taxon>Bacillati</taxon>
        <taxon>Actinomycetota</taxon>
        <taxon>Actinomycetes</taxon>
        <taxon>Sporichthyales</taxon>
        <taxon>Sporichthyaceae</taxon>
        <taxon>Epidermidibacterium</taxon>
    </lineage>
</organism>
<name>A0A7L4YK11_9ACTN</name>
<evidence type="ECO:0000313" key="3">
    <source>
        <dbReference type="Proteomes" id="UP000463857"/>
    </source>
</evidence>